<accession>A0A4C2EBA5</accession>
<evidence type="ECO:0000313" key="5">
    <source>
        <dbReference type="EMBL" id="GCF01192.1"/>
    </source>
</evidence>
<dbReference type="Proteomes" id="UP000301737">
    <property type="component" value="Unassembled WGS sequence"/>
</dbReference>
<keyword evidence="6" id="KW-1185">Reference proteome</keyword>
<dbReference type="SMART" id="SM00360">
    <property type="entry name" value="RRM"/>
    <property type="match status" value="4"/>
</dbReference>
<dbReference type="AlphaFoldDB" id="A0A4C2EBA5"/>
<organism evidence="5 6">
    <name type="scientific">Zygosaccharomyces mellis</name>
    <dbReference type="NCBI Taxonomy" id="42258"/>
    <lineage>
        <taxon>Eukaryota</taxon>
        <taxon>Fungi</taxon>
        <taxon>Dikarya</taxon>
        <taxon>Ascomycota</taxon>
        <taxon>Saccharomycotina</taxon>
        <taxon>Saccharomycetes</taxon>
        <taxon>Saccharomycetales</taxon>
        <taxon>Saccharomycetaceae</taxon>
        <taxon>Zygosaccharomyces</taxon>
    </lineage>
</organism>
<evidence type="ECO:0000256" key="2">
    <source>
        <dbReference type="ARBA" id="ARBA00022884"/>
    </source>
</evidence>
<dbReference type="EMBL" id="BIMX01000028">
    <property type="protein sequence ID" value="GCF01192.1"/>
    <property type="molecule type" value="Genomic_DNA"/>
</dbReference>
<dbReference type="PANTHER" id="PTHR24012">
    <property type="entry name" value="RNA BINDING PROTEIN"/>
    <property type="match status" value="1"/>
</dbReference>
<protein>
    <recommendedName>
        <fullName evidence="4">RRM domain-containing protein</fullName>
    </recommendedName>
</protein>
<feature type="domain" description="RRM" evidence="4">
    <location>
        <begin position="193"/>
        <end position="261"/>
    </location>
</feature>
<evidence type="ECO:0000256" key="3">
    <source>
        <dbReference type="PROSITE-ProRule" id="PRU00176"/>
    </source>
</evidence>
<keyword evidence="1" id="KW-0677">Repeat</keyword>
<dbReference type="OrthoDB" id="1749473at2759"/>
<proteinExistence type="predicted"/>
<dbReference type="Pfam" id="PF00076">
    <property type="entry name" value="RRM_1"/>
    <property type="match status" value="3"/>
</dbReference>
<comment type="caution">
    <text evidence="5">The sequence shown here is derived from an EMBL/GenBank/DDBJ whole genome shotgun (WGS) entry which is preliminary data.</text>
</comment>
<dbReference type="CDD" id="cd21603">
    <property type="entry name" value="RRM3_PES4_MIP6"/>
    <property type="match status" value="1"/>
</dbReference>
<dbReference type="InterPro" id="IPR035979">
    <property type="entry name" value="RBD_domain_sf"/>
</dbReference>
<dbReference type="SUPFAM" id="SSF54928">
    <property type="entry name" value="RNA-binding domain, RBD"/>
    <property type="match status" value="2"/>
</dbReference>
<dbReference type="InterPro" id="IPR012677">
    <property type="entry name" value="Nucleotide-bd_a/b_plait_sf"/>
</dbReference>
<keyword evidence="2 3" id="KW-0694">RNA-binding</keyword>
<gene>
    <name evidence="5" type="ORF">ZYGM_001057</name>
</gene>
<dbReference type="InterPro" id="IPR000504">
    <property type="entry name" value="RRM_dom"/>
</dbReference>
<evidence type="ECO:0000256" key="1">
    <source>
        <dbReference type="ARBA" id="ARBA00022737"/>
    </source>
</evidence>
<feature type="domain" description="RRM" evidence="4">
    <location>
        <begin position="317"/>
        <end position="393"/>
    </location>
</feature>
<reference evidence="5 6" key="1">
    <citation type="submission" date="2019-01" db="EMBL/GenBank/DDBJ databases">
        <title>Draft Genome Sequencing of Zygosaccharomyces mellis Ca-7.</title>
        <authorList>
            <person name="Shiwa Y."/>
            <person name="Kanesaki Y."/>
            <person name="Ishige T."/>
            <person name="Mura K."/>
            <person name="Hori T."/>
            <person name="Tamura T."/>
        </authorList>
    </citation>
    <scope>NUCLEOTIDE SEQUENCE [LARGE SCALE GENOMIC DNA]</scope>
    <source>
        <strain evidence="5 6">Ca-7</strain>
    </source>
</reference>
<feature type="domain" description="RRM" evidence="4">
    <location>
        <begin position="105"/>
        <end position="183"/>
    </location>
</feature>
<dbReference type="CDD" id="cd21601">
    <property type="entry name" value="RRM1_PES4_MIP6"/>
    <property type="match status" value="1"/>
</dbReference>
<name>A0A4C2EBA5_9SACH</name>
<sequence length="664" mass="75664">MFNSLNSKKPNILDNISLNIPRTAGLYTNGLRQEKVNTITQATEYFPSFNENKSISSKSSKSSQSGFSDVVKLNGSIIQESGTEASNSNETNFCLESMLESKPTIALFIGDLDERIDELILTKVFKKFESLASVKVCTDSKTGKSLGYGYLNFSKKQDTLKVIEEFSYRPIFGKEVRIMPSLRNKSYRKNIGTNIFFSNLPLENPNFTTRVFYDTFKVYGNVLSCKLDKRKNIGFIYFDDDHAARIVIKEFNGKKFFGNKISCGIHFDKELRKLPEFGKRRTSLGDITIPKECLKLNPADTRINIPYGPKQHVPHPNAIFVKNLPPSCPNDEMLDYFSKLGPVKSVFSSYSHKYNSSWAFVTYKNGSDTNKAVKIFHDSRFKGKKLNVHKAGLVRSGLPDSNKSPNGIAYRPILYLHNLSSICNEEFLFQMCVEEHIKIEDLGITDFFYESFTYSGYVKFKTTKDADKLLQLLNNKLIGGCEVKISKKKLATHRNTNSSIDCNTSISAIEFYRSKNQPKSPKCSTYSGISSPPQAYLPSPIFPLAIYPASTSILATNEMYYPQPMILTPKIATFNTSREINRNLDQVLKYLGRQVKKGIDFLRYPTASEDGNLWKITKYIFEHYWNCDLNQLTKFLLLMKINTQNESILNNYIQETAKYLGFER</sequence>
<evidence type="ECO:0000313" key="6">
    <source>
        <dbReference type="Proteomes" id="UP000301737"/>
    </source>
</evidence>
<dbReference type="CDD" id="cd21602">
    <property type="entry name" value="RRM2_PES4_MIP6"/>
    <property type="match status" value="1"/>
</dbReference>
<dbReference type="GO" id="GO:0003723">
    <property type="term" value="F:RNA binding"/>
    <property type="evidence" value="ECO:0007669"/>
    <property type="project" value="UniProtKB-UniRule"/>
</dbReference>
<evidence type="ECO:0000259" key="4">
    <source>
        <dbReference type="PROSITE" id="PS50102"/>
    </source>
</evidence>
<dbReference type="Gene3D" id="3.30.70.330">
    <property type="match status" value="4"/>
</dbReference>
<dbReference type="PROSITE" id="PS50102">
    <property type="entry name" value="RRM"/>
    <property type="match status" value="3"/>
</dbReference>